<reference evidence="2" key="1">
    <citation type="submission" date="2021-02" db="EMBL/GenBank/DDBJ databases">
        <authorList>
            <person name="Nowell W R."/>
        </authorList>
    </citation>
    <scope>NUCLEOTIDE SEQUENCE</scope>
    <source>
        <strain evidence="2">Ploen Becks lab</strain>
    </source>
</reference>
<evidence type="ECO:0000313" key="3">
    <source>
        <dbReference type="Proteomes" id="UP000663879"/>
    </source>
</evidence>
<dbReference type="Gene3D" id="3.30.160.60">
    <property type="entry name" value="Classic Zinc Finger"/>
    <property type="match status" value="1"/>
</dbReference>
<dbReference type="EMBL" id="CAJNOC010000047">
    <property type="protein sequence ID" value="CAF0709723.1"/>
    <property type="molecule type" value="Genomic_DNA"/>
</dbReference>
<dbReference type="InterPro" id="IPR013087">
    <property type="entry name" value="Znf_C2H2_type"/>
</dbReference>
<evidence type="ECO:0000313" key="2">
    <source>
        <dbReference type="EMBL" id="CAF0709723.1"/>
    </source>
</evidence>
<name>A0A813M4L7_9BILA</name>
<evidence type="ECO:0000259" key="1">
    <source>
        <dbReference type="PROSITE" id="PS00028"/>
    </source>
</evidence>
<feature type="domain" description="C2H2-type" evidence="1">
    <location>
        <begin position="36"/>
        <end position="59"/>
    </location>
</feature>
<proteinExistence type="predicted"/>
<dbReference type="PROSITE" id="PS00028">
    <property type="entry name" value="ZINC_FINGER_C2H2_1"/>
    <property type="match status" value="2"/>
</dbReference>
<accession>A0A813M4L7</accession>
<dbReference type="AlphaFoldDB" id="A0A813M4L7"/>
<keyword evidence="3" id="KW-1185">Reference proteome</keyword>
<comment type="caution">
    <text evidence="2">The sequence shown here is derived from an EMBL/GenBank/DDBJ whole genome shotgun (WGS) entry which is preliminary data.</text>
</comment>
<dbReference type="Proteomes" id="UP000663879">
    <property type="component" value="Unassembled WGS sequence"/>
</dbReference>
<organism evidence="2 3">
    <name type="scientific">Brachionus calyciflorus</name>
    <dbReference type="NCBI Taxonomy" id="104777"/>
    <lineage>
        <taxon>Eukaryota</taxon>
        <taxon>Metazoa</taxon>
        <taxon>Spiralia</taxon>
        <taxon>Gnathifera</taxon>
        <taxon>Rotifera</taxon>
        <taxon>Eurotatoria</taxon>
        <taxon>Monogononta</taxon>
        <taxon>Pseudotrocha</taxon>
        <taxon>Ploima</taxon>
        <taxon>Brachionidae</taxon>
        <taxon>Brachionus</taxon>
    </lineage>
</organism>
<sequence length="408" mass="47888">MIVCYVCQRDIYDRKTLIAHLKEHETYGININPIKCKIDKCTNEYVTLNGLNRHIKDKHTSFPKISNVKNNKTNDSKSEQLKNLNILNNPKQNNEFPCSNQFSNEFCFNEKEDKKDFDLIFKSFQKKILLDILSLKSNNKIPETLLNQIITIFSDTHEMFLKLIQSSLSSIILNWEKNYYQEEIDKFPILKICSSSSHYHSYEIVETDNFIFDNHDIINNYQPFIGISHNLEELTTIIQPNHTFEIINNYLQLVMNFEETFQSQVINESENNSFPCVLQSNINIVNRNYLDRDENESDSVKKIKDLVSKNVNLKIVPDEASIESIEWIKTLTNVVAKYLIYEQSYEYKPTKAIKIEFAKAIITVFPFLKSDYTLEGWEHIYDPTKDAGYLGQTIRNIRSRDSIIPKRQ</sequence>
<dbReference type="SMART" id="SM00355">
    <property type="entry name" value="ZnF_C2H2"/>
    <property type="match status" value="2"/>
</dbReference>
<gene>
    <name evidence="2" type="ORF">OXX778_LOCUS846</name>
</gene>
<protein>
    <recommendedName>
        <fullName evidence="1">C2H2-type domain-containing protein</fullName>
    </recommendedName>
</protein>
<feature type="domain" description="C2H2-type" evidence="1">
    <location>
        <begin position="4"/>
        <end position="24"/>
    </location>
</feature>